<feature type="compositionally biased region" description="Low complexity" evidence="1">
    <location>
        <begin position="639"/>
        <end position="650"/>
    </location>
</feature>
<dbReference type="Gene3D" id="1.25.10.10">
    <property type="entry name" value="Leucine-rich Repeat Variant"/>
    <property type="match status" value="1"/>
</dbReference>
<protein>
    <submittedName>
        <fullName evidence="2">Uncharacterized protein</fullName>
    </submittedName>
</protein>
<dbReference type="SUPFAM" id="SSF48371">
    <property type="entry name" value="ARM repeat"/>
    <property type="match status" value="1"/>
</dbReference>
<dbReference type="InterPro" id="IPR011989">
    <property type="entry name" value="ARM-like"/>
</dbReference>
<feature type="compositionally biased region" description="Polar residues" evidence="1">
    <location>
        <begin position="624"/>
        <end position="633"/>
    </location>
</feature>
<dbReference type="GO" id="GO:0006409">
    <property type="term" value="P:tRNA export from nucleus"/>
    <property type="evidence" value="ECO:0007669"/>
    <property type="project" value="TreeGrafter"/>
</dbReference>
<dbReference type="AlphaFoldDB" id="A0AAW0GHQ8"/>
<dbReference type="GO" id="GO:0005737">
    <property type="term" value="C:cytoplasm"/>
    <property type="evidence" value="ECO:0007669"/>
    <property type="project" value="TreeGrafter"/>
</dbReference>
<evidence type="ECO:0000313" key="3">
    <source>
        <dbReference type="Proteomes" id="UP001385951"/>
    </source>
</evidence>
<sequence length="686" mass="72269">MGTLLPDSASYSSPEVKKGGYSSLKENPIPAADSYALGLLIHFAFNPSQSLPATAQPPHPAPTPASRGLIPTSVFPAFKKLLNPNAKARLTSKTFLELGMAETAGEGSGFFASNRLVKVCAGLDNFNLGSESEKAVLLRTLKESAASLPPEFASYKVLPALASALEFGGASAPAIIPLILEFGKNISPQEYSSVILVHIIKLYTSPDRGTRMALLESLPEYSDKLDKKMVGDKIWPHLQTGFADTVPVIREATVKSIILLSDKFNERILNNDLLRHLARMQADPEASIRTNACILIGRLGPTLGYNTKRKVLVPAFTKALKDPFVHCRVAALMALMATIDCFELEELANKVIPNMSFSLVDKEKLVRDQAFKTIQLFIKKLEEYAATLPETAAEEPQIPGLGISAATQGQNTLVNSAAGAAGALAGWAITSLGKKLAASDLQSTMNAATNGTPPDRPTSAPPPQANLSTNGVPGLALTKTTPLPSTPNPFGSASKHKGMQLGANKVPASSSHFTADWAQEAAAEAEAGQGANPWGTDDLMDVNADQDDWSAFETAPSDPVITVGLGFSGTGSSGSGQAVDDDWGDVFEKNETEALPGGWGSSAAAPVVQPKPSKAAPKPAVLATRSTSSQSPVPSRGVSPAPLTPAASTAGMSKEEKAAEMARRKEERKQRIAALKEQKKHATPKA</sequence>
<dbReference type="PANTHER" id="PTHR12984:SF3">
    <property type="entry name" value="N-TERMINAL KINASE-LIKE PROTEIN"/>
    <property type="match status" value="1"/>
</dbReference>
<keyword evidence="3" id="KW-1185">Reference proteome</keyword>
<dbReference type="InterPro" id="IPR016024">
    <property type="entry name" value="ARM-type_fold"/>
</dbReference>
<name>A0AAW0GHQ8_9APHY</name>
<dbReference type="PANTHER" id="PTHR12984">
    <property type="entry name" value="SCY1-RELATED S/T PROTEIN KINASE-LIKE"/>
    <property type="match status" value="1"/>
</dbReference>
<feature type="compositionally biased region" description="Low complexity" evidence="1">
    <location>
        <begin position="601"/>
        <end position="621"/>
    </location>
</feature>
<feature type="compositionally biased region" description="Basic and acidic residues" evidence="1">
    <location>
        <begin position="653"/>
        <end position="677"/>
    </location>
</feature>
<dbReference type="EMBL" id="JASBNA010000004">
    <property type="protein sequence ID" value="KAK7692888.1"/>
    <property type="molecule type" value="Genomic_DNA"/>
</dbReference>
<organism evidence="2 3">
    <name type="scientific">Cerrena zonata</name>
    <dbReference type="NCBI Taxonomy" id="2478898"/>
    <lineage>
        <taxon>Eukaryota</taxon>
        <taxon>Fungi</taxon>
        <taxon>Dikarya</taxon>
        <taxon>Basidiomycota</taxon>
        <taxon>Agaricomycotina</taxon>
        <taxon>Agaricomycetes</taxon>
        <taxon>Polyporales</taxon>
        <taxon>Cerrenaceae</taxon>
        <taxon>Cerrena</taxon>
    </lineage>
</organism>
<feature type="compositionally biased region" description="Polar residues" evidence="1">
    <location>
        <begin position="478"/>
        <end position="491"/>
    </location>
</feature>
<dbReference type="Proteomes" id="UP001385951">
    <property type="component" value="Unassembled WGS sequence"/>
</dbReference>
<gene>
    <name evidence="2" type="ORF">QCA50_004523</name>
</gene>
<feature type="region of interest" description="Disordered" evidence="1">
    <location>
        <begin position="589"/>
        <end position="686"/>
    </location>
</feature>
<reference evidence="2 3" key="1">
    <citation type="submission" date="2022-09" db="EMBL/GenBank/DDBJ databases">
        <authorList>
            <person name="Palmer J.M."/>
        </authorList>
    </citation>
    <scope>NUCLEOTIDE SEQUENCE [LARGE SCALE GENOMIC DNA]</scope>
    <source>
        <strain evidence="2 3">DSM 7382</strain>
    </source>
</reference>
<feature type="region of interest" description="Disordered" evidence="1">
    <location>
        <begin position="445"/>
        <end position="496"/>
    </location>
</feature>
<proteinExistence type="predicted"/>
<evidence type="ECO:0000313" key="2">
    <source>
        <dbReference type="EMBL" id="KAK7692888.1"/>
    </source>
</evidence>
<comment type="caution">
    <text evidence="2">The sequence shown here is derived from an EMBL/GenBank/DDBJ whole genome shotgun (WGS) entry which is preliminary data.</text>
</comment>
<accession>A0AAW0GHQ8</accession>
<dbReference type="InterPro" id="IPR051177">
    <property type="entry name" value="CIK-Related_Protein"/>
</dbReference>
<evidence type="ECO:0000256" key="1">
    <source>
        <dbReference type="SAM" id="MobiDB-lite"/>
    </source>
</evidence>
<feature type="compositionally biased region" description="Pro residues" evidence="1">
    <location>
        <begin position="454"/>
        <end position="464"/>
    </location>
</feature>
<feature type="region of interest" description="Disordered" evidence="1">
    <location>
        <begin position="1"/>
        <end position="20"/>
    </location>
</feature>